<gene>
    <name evidence="2" type="ORF">Pcinc_028641</name>
</gene>
<dbReference type="CDD" id="cd01650">
    <property type="entry name" value="RT_nLTR_like"/>
    <property type="match status" value="1"/>
</dbReference>
<evidence type="ECO:0000313" key="3">
    <source>
        <dbReference type="Proteomes" id="UP001286313"/>
    </source>
</evidence>
<organism evidence="2 3">
    <name type="scientific">Petrolisthes cinctipes</name>
    <name type="common">Flat porcelain crab</name>
    <dbReference type="NCBI Taxonomy" id="88211"/>
    <lineage>
        <taxon>Eukaryota</taxon>
        <taxon>Metazoa</taxon>
        <taxon>Ecdysozoa</taxon>
        <taxon>Arthropoda</taxon>
        <taxon>Crustacea</taxon>
        <taxon>Multicrustacea</taxon>
        <taxon>Malacostraca</taxon>
        <taxon>Eumalacostraca</taxon>
        <taxon>Eucarida</taxon>
        <taxon>Decapoda</taxon>
        <taxon>Pleocyemata</taxon>
        <taxon>Anomura</taxon>
        <taxon>Galatheoidea</taxon>
        <taxon>Porcellanidae</taxon>
        <taxon>Petrolisthes</taxon>
    </lineage>
</organism>
<dbReference type="GO" id="GO:0003824">
    <property type="term" value="F:catalytic activity"/>
    <property type="evidence" value="ECO:0007669"/>
    <property type="project" value="InterPro"/>
</dbReference>
<dbReference type="Pfam" id="PF14529">
    <property type="entry name" value="Exo_endo_phos_2"/>
    <property type="match status" value="1"/>
</dbReference>
<dbReference type="InterPro" id="IPR052560">
    <property type="entry name" value="RdDP_mobile_element"/>
</dbReference>
<dbReference type="PANTHER" id="PTHR36688">
    <property type="entry name" value="ENDO/EXONUCLEASE/PHOSPHATASE DOMAIN-CONTAINING PROTEIN"/>
    <property type="match status" value="1"/>
</dbReference>
<keyword evidence="3" id="KW-1185">Reference proteome</keyword>
<feature type="domain" description="Reverse transcriptase" evidence="1">
    <location>
        <begin position="447"/>
        <end position="625"/>
    </location>
</feature>
<comment type="caution">
    <text evidence="2">The sequence shown here is derived from an EMBL/GenBank/DDBJ whole genome shotgun (WGS) entry which is preliminary data.</text>
</comment>
<name>A0AAE1F2G8_PETCI</name>
<dbReference type="SUPFAM" id="SSF56672">
    <property type="entry name" value="DNA/RNA polymerases"/>
    <property type="match status" value="1"/>
</dbReference>
<dbReference type="SUPFAM" id="SSF56219">
    <property type="entry name" value="DNase I-like"/>
    <property type="match status" value="1"/>
</dbReference>
<dbReference type="InterPro" id="IPR000477">
    <property type="entry name" value="RT_dom"/>
</dbReference>
<dbReference type="PROSITE" id="PS50878">
    <property type="entry name" value="RT_POL"/>
    <property type="match status" value="1"/>
</dbReference>
<proteinExistence type="predicted"/>
<dbReference type="InterPro" id="IPR043502">
    <property type="entry name" value="DNA/RNA_pol_sf"/>
</dbReference>
<dbReference type="Proteomes" id="UP001286313">
    <property type="component" value="Unassembled WGS sequence"/>
</dbReference>
<dbReference type="InterPro" id="IPR005135">
    <property type="entry name" value="Endo/exonuclease/phosphatase"/>
</dbReference>
<reference evidence="2" key="1">
    <citation type="submission" date="2023-10" db="EMBL/GenBank/DDBJ databases">
        <title>Genome assemblies of two species of porcelain crab, Petrolisthes cinctipes and Petrolisthes manimaculis (Anomura: Porcellanidae).</title>
        <authorList>
            <person name="Angst P."/>
        </authorList>
    </citation>
    <scope>NUCLEOTIDE SEQUENCE</scope>
    <source>
        <strain evidence="2">PB745_01</strain>
        <tissue evidence="2">Gill</tissue>
    </source>
</reference>
<evidence type="ECO:0000259" key="1">
    <source>
        <dbReference type="PROSITE" id="PS50878"/>
    </source>
</evidence>
<dbReference type="EMBL" id="JAWQEG010003526">
    <property type="protein sequence ID" value="KAK3865775.1"/>
    <property type="molecule type" value="Genomic_DNA"/>
</dbReference>
<dbReference type="InterPro" id="IPR036691">
    <property type="entry name" value="Endo/exonu/phosph_ase_sf"/>
</dbReference>
<dbReference type="Gene3D" id="3.60.10.10">
    <property type="entry name" value="Endonuclease/exonuclease/phosphatase"/>
    <property type="match status" value="1"/>
</dbReference>
<evidence type="ECO:0000313" key="2">
    <source>
        <dbReference type="EMBL" id="KAK3865775.1"/>
    </source>
</evidence>
<dbReference type="AlphaFoldDB" id="A0AAE1F2G8"/>
<dbReference type="Pfam" id="PF00078">
    <property type="entry name" value="RVT_1"/>
    <property type="match status" value="1"/>
</dbReference>
<protein>
    <recommendedName>
        <fullName evidence="1">Reverse transcriptase domain-containing protein</fullName>
    </recommendedName>
</protein>
<dbReference type="PANTHER" id="PTHR36688:SF1">
    <property type="entry name" value="ENDONUCLEASE_EXONUCLEASE_PHOSPHATASE DOMAIN-CONTAINING PROTEIN"/>
    <property type="match status" value="1"/>
</dbReference>
<accession>A0AAE1F2G8</accession>
<sequence length="625" mass="70870">MSRFRIISFNAEGLSSVKAEILGTLEADVLCLQETHISSQPMNIPGMHLISHHPSPIHGSVIYIRDPAIITNSCDLSENGIEILQIELEKMTVTSVYKPPATPFAWPSNQNIRNGMKPHLIIGDFNSHNTIWGYSNNNKDSEEVELWALNQGLTLLHDAKQKPSFLSARWRRGYNPDLAFVTSRHSNTFEKLVLEPVPRSQHRPLAIDIRPIIRPHMGKPIKRFNFRKANWAKFTSMLDAAINSINACPDNYETFKNHVWKSATASIPRSGRKQYIPCLTEQSKTLYSEYKQAYENDPFAEDTIEIGESLLSSIGSEKRDRWQELITGIDLTHNSKKAWKTIKKLNSESNTNTSIPETTPNKVAHQLLLNGKPNNKPRGYKKKLKEDTNKIMNESSTQFPPFSIEEVDAGIKTIKLGKAAGIDGITPEMVHHLGPRAREWITRLFNKCVITKKVPKVWKKTKVVALLKPGKDPKSPKSYRPISLLCVLYKLYERLIMTRISPIVDDQLSCDQAGFRPGRSCCGQVLNLTQFIEDGYENQLKTGAVFVDLTAAYDTVNHKALLFKVAKMIKNTTIIKVLESLLNNRQYFVEMNSKKSRWRLQKNGLPQGSVLAPMLFNIYKRPATI</sequence>
<dbReference type="GO" id="GO:0071897">
    <property type="term" value="P:DNA biosynthetic process"/>
    <property type="evidence" value="ECO:0007669"/>
    <property type="project" value="UniProtKB-ARBA"/>
</dbReference>